<gene>
    <name evidence="4" type="ORF">KALB_6406</name>
</gene>
<dbReference type="Pfam" id="PF09992">
    <property type="entry name" value="NAGPA"/>
    <property type="match status" value="1"/>
</dbReference>
<reference evidence="4 5" key="1">
    <citation type="journal article" date="2014" name="BMC Genomics">
        <title>Complete genome sequence of producer of the glycopeptide antibiotic Aculeximycin Kutzneria albida DSM 43870T, a representative of minor genus of Pseudonocardiaceae.</title>
        <authorList>
            <person name="Rebets Y."/>
            <person name="Tokovenko B."/>
            <person name="Lushchyk I."/>
            <person name="Ruckert C."/>
            <person name="Zaburannyi N."/>
            <person name="Bechthold A."/>
            <person name="Kalinowski J."/>
            <person name="Luzhetskyy A."/>
        </authorList>
    </citation>
    <scope>NUCLEOTIDE SEQUENCE [LARGE SCALE GENOMIC DNA]</scope>
    <source>
        <strain evidence="4">DSM 43870</strain>
    </source>
</reference>
<accession>W5WG90</accession>
<evidence type="ECO:0000259" key="3">
    <source>
        <dbReference type="Pfam" id="PF09992"/>
    </source>
</evidence>
<dbReference type="STRING" id="1449976.KALB_6406"/>
<organism evidence="4 5">
    <name type="scientific">Kutzneria albida DSM 43870</name>
    <dbReference type="NCBI Taxonomy" id="1449976"/>
    <lineage>
        <taxon>Bacteria</taxon>
        <taxon>Bacillati</taxon>
        <taxon>Actinomycetota</taxon>
        <taxon>Actinomycetes</taxon>
        <taxon>Pseudonocardiales</taxon>
        <taxon>Pseudonocardiaceae</taxon>
        <taxon>Kutzneria</taxon>
    </lineage>
</organism>
<proteinExistence type="predicted"/>
<dbReference type="Proteomes" id="UP000019225">
    <property type="component" value="Chromosome"/>
</dbReference>
<evidence type="ECO:0000256" key="1">
    <source>
        <dbReference type="SAM" id="MobiDB-lite"/>
    </source>
</evidence>
<keyword evidence="5" id="KW-1185">Reference proteome</keyword>
<dbReference type="eggNOG" id="COG4632">
    <property type="taxonomic scope" value="Bacteria"/>
</dbReference>
<evidence type="ECO:0000313" key="4">
    <source>
        <dbReference type="EMBL" id="AHH99765.1"/>
    </source>
</evidence>
<name>W5WG90_9PSEU</name>
<feature type="chain" id="PRO_5004875164" description="Phosphodiester glycosidase domain-containing protein" evidence="2">
    <location>
        <begin position="28"/>
        <end position="697"/>
    </location>
</feature>
<evidence type="ECO:0000256" key="2">
    <source>
        <dbReference type="SAM" id="SignalP"/>
    </source>
</evidence>
<dbReference type="HOGENOM" id="CLU_368351_0_0_11"/>
<feature type="signal peptide" evidence="2">
    <location>
        <begin position="1"/>
        <end position="27"/>
    </location>
</feature>
<feature type="domain" description="Phosphodiester glycosidase" evidence="3">
    <location>
        <begin position="220"/>
        <end position="374"/>
    </location>
</feature>
<dbReference type="InterPro" id="IPR018711">
    <property type="entry name" value="NAGPA"/>
</dbReference>
<dbReference type="AlphaFoldDB" id="W5WG90"/>
<dbReference type="KEGG" id="kal:KALB_6406"/>
<sequence length="697" mass="72284">MRRLALVTVTSMLVATVGLGWTSPAGAAPPAAADSQDSEPVGPGTTLTDFSQTFEGIPLRGNVLDADLGDPRLSVGLLTPPVVGQAQTVTEMATAQHAIAAVNGDFFDINNTGSTLGIEVQGGTLRKGPQTDPSPWHHAVGVDAGRVGRIVEAYLDGQVVLPGGKYRLDGLNQVQVPAGAGLGVFTPLWGTASRAFLGSPRTHEVTVSGGRVVRHGADRIPGDGFVLAGTGSEADLLAALPVGAPVGVSYAPRTEPDHRFDTLMGARDVLVRAGVADQTLDDTSVNPETAIGFSQDGKHMMLVVIDGRSAVSKGVTERQLARWMQQRGAYEAVVVDGGGSSELISRDAGGTSTSVRNVPSDGVERPVGNGIGLFSAPGSGHLTGIRLGKVPAVFTGLHRRLTATGYDETYGPARTGALRWTGADQDGVLTGGSPGTAQVSVTSRGVRGSGSVRVLPALTRIAVPQVDLTGGRPAGFTVTGYDAAGESSAVDPCDVRLDYDRDLIRITPRADGSFAVKALADKAFTTVTAQVGDRVTTFPVAVGLESEPVTGFEDAGSWKFGSARGSGSLASVPGRHGNALGMSVDFTASEQTRTGVATAPAPIPVPGRAHGFEMSVNGDGRGGWLAVLISDANGRNYSVYGDYVTWNGWRRTRFTVPDGVAYPVAVRGVEEIEAKRIHRYTGHLDFDDLTAQVSPRT</sequence>
<dbReference type="PATRIC" id="fig|1449976.3.peg.6427"/>
<evidence type="ECO:0000313" key="5">
    <source>
        <dbReference type="Proteomes" id="UP000019225"/>
    </source>
</evidence>
<feature type="region of interest" description="Disordered" evidence="1">
    <location>
        <begin position="26"/>
        <end position="45"/>
    </location>
</feature>
<keyword evidence="2" id="KW-0732">Signal</keyword>
<protein>
    <recommendedName>
        <fullName evidence="3">Phosphodiester glycosidase domain-containing protein</fullName>
    </recommendedName>
</protein>
<dbReference type="PANTHER" id="PTHR40446:SF2">
    <property type="entry name" value="N-ACETYLGLUCOSAMINE-1-PHOSPHODIESTER ALPHA-N-ACETYLGLUCOSAMINIDASE"/>
    <property type="match status" value="1"/>
</dbReference>
<dbReference type="EMBL" id="CP007155">
    <property type="protein sequence ID" value="AHH99765.1"/>
    <property type="molecule type" value="Genomic_DNA"/>
</dbReference>
<dbReference type="PANTHER" id="PTHR40446">
    <property type="entry name" value="N-ACETYLGLUCOSAMINE-1-PHOSPHODIESTER ALPHA-N-ACETYLGLUCOSAMINIDASE"/>
    <property type="match status" value="1"/>
</dbReference>